<keyword evidence="2" id="KW-1185">Reference proteome</keyword>
<evidence type="ECO:0000313" key="2">
    <source>
        <dbReference type="Proteomes" id="UP001196413"/>
    </source>
</evidence>
<accession>A0AAD5R7U7</accession>
<feature type="non-terminal residue" evidence="1">
    <location>
        <position position="1"/>
    </location>
</feature>
<sequence length="153" mass="17155">MVRNNNRVSRKFNRKFVFASSAVLIRQQKPVDGMMNELMKIRAQGTDSEAVDRLIAEMRSKATCDDVVVVEWGGLKSTVDDVKARQVVQGWQQVQNELAQCQTAKERCHIGAYFVHWDSSVAPSFGLVAINPLKESTPVKKSPPSRMMMVLSS</sequence>
<dbReference type="Proteomes" id="UP001196413">
    <property type="component" value="Unassembled WGS sequence"/>
</dbReference>
<protein>
    <submittedName>
        <fullName evidence="1">Uncharacterized protein</fullName>
    </submittedName>
</protein>
<comment type="caution">
    <text evidence="1">The sequence shown here is derived from an EMBL/GenBank/DDBJ whole genome shotgun (WGS) entry which is preliminary data.</text>
</comment>
<dbReference type="EMBL" id="JAHQIW010006761">
    <property type="protein sequence ID" value="KAJ1370259.1"/>
    <property type="molecule type" value="Genomic_DNA"/>
</dbReference>
<evidence type="ECO:0000313" key="1">
    <source>
        <dbReference type="EMBL" id="KAJ1370259.1"/>
    </source>
</evidence>
<organism evidence="1 2">
    <name type="scientific">Parelaphostrongylus tenuis</name>
    <name type="common">Meningeal worm</name>
    <dbReference type="NCBI Taxonomy" id="148309"/>
    <lineage>
        <taxon>Eukaryota</taxon>
        <taxon>Metazoa</taxon>
        <taxon>Ecdysozoa</taxon>
        <taxon>Nematoda</taxon>
        <taxon>Chromadorea</taxon>
        <taxon>Rhabditida</taxon>
        <taxon>Rhabditina</taxon>
        <taxon>Rhabditomorpha</taxon>
        <taxon>Strongyloidea</taxon>
        <taxon>Metastrongylidae</taxon>
        <taxon>Parelaphostrongylus</taxon>
    </lineage>
</organism>
<proteinExistence type="predicted"/>
<reference evidence="1" key="1">
    <citation type="submission" date="2021-06" db="EMBL/GenBank/DDBJ databases">
        <title>Parelaphostrongylus tenuis whole genome reference sequence.</title>
        <authorList>
            <person name="Garwood T.J."/>
            <person name="Larsen P.A."/>
            <person name="Fountain-Jones N.M."/>
            <person name="Garbe J.R."/>
            <person name="Macchietto M.G."/>
            <person name="Kania S.A."/>
            <person name="Gerhold R.W."/>
            <person name="Richards J.E."/>
            <person name="Wolf T.M."/>
        </authorList>
    </citation>
    <scope>NUCLEOTIDE SEQUENCE</scope>
    <source>
        <strain evidence="1">MNPRO001-30</strain>
        <tissue evidence="1">Meninges</tissue>
    </source>
</reference>
<name>A0AAD5R7U7_PARTN</name>
<gene>
    <name evidence="1" type="ORF">KIN20_031948</name>
</gene>
<dbReference type="AlphaFoldDB" id="A0AAD5R7U7"/>